<evidence type="ECO:0000313" key="2">
    <source>
        <dbReference type="Proteomes" id="UP000821845"/>
    </source>
</evidence>
<sequence>MDVISVEGESISREEHENDIGWNVVRRKAKSNAQDHAAGDTHSQRHHNEGGSGDGRSKGKQIKKLLAASRMPRLPKEDLKVIVRPRGGFNVADYGINRLECCVANAAGIPRKDSEEDTVCANYKQNILVISTPPEKRAETYRAITKLRIGDREFEASAYETAPEDTSKGVIKGITDDVTPKEIVEMLVTPRNPTVLMAKRMGNTTNVTVLFDGHYVPRYVY</sequence>
<dbReference type="EMBL" id="CM023484">
    <property type="protein sequence ID" value="KAH6933382.1"/>
    <property type="molecule type" value="Genomic_DNA"/>
</dbReference>
<organism evidence="1 2">
    <name type="scientific">Hyalomma asiaticum</name>
    <name type="common">Tick</name>
    <dbReference type="NCBI Taxonomy" id="266040"/>
    <lineage>
        <taxon>Eukaryota</taxon>
        <taxon>Metazoa</taxon>
        <taxon>Ecdysozoa</taxon>
        <taxon>Arthropoda</taxon>
        <taxon>Chelicerata</taxon>
        <taxon>Arachnida</taxon>
        <taxon>Acari</taxon>
        <taxon>Parasitiformes</taxon>
        <taxon>Ixodida</taxon>
        <taxon>Ixodoidea</taxon>
        <taxon>Ixodidae</taxon>
        <taxon>Hyalomminae</taxon>
        <taxon>Hyalomma</taxon>
    </lineage>
</organism>
<proteinExistence type="predicted"/>
<gene>
    <name evidence="1" type="ORF">HPB50_014491</name>
</gene>
<name>A0ACB7SJQ9_HYAAI</name>
<evidence type="ECO:0000313" key="1">
    <source>
        <dbReference type="EMBL" id="KAH6933382.1"/>
    </source>
</evidence>
<dbReference type="Proteomes" id="UP000821845">
    <property type="component" value="Chromosome 4"/>
</dbReference>
<comment type="caution">
    <text evidence="1">The sequence shown here is derived from an EMBL/GenBank/DDBJ whole genome shotgun (WGS) entry which is preliminary data.</text>
</comment>
<accession>A0ACB7SJQ9</accession>
<reference evidence="1" key="1">
    <citation type="submission" date="2020-05" db="EMBL/GenBank/DDBJ databases">
        <title>Large-scale comparative analyses of tick genomes elucidate their genetic diversity and vector capacities.</title>
        <authorList>
            <person name="Jia N."/>
            <person name="Wang J."/>
            <person name="Shi W."/>
            <person name="Du L."/>
            <person name="Sun Y."/>
            <person name="Zhan W."/>
            <person name="Jiang J."/>
            <person name="Wang Q."/>
            <person name="Zhang B."/>
            <person name="Ji P."/>
            <person name="Sakyi L.B."/>
            <person name="Cui X."/>
            <person name="Yuan T."/>
            <person name="Jiang B."/>
            <person name="Yang W."/>
            <person name="Lam T.T.-Y."/>
            <person name="Chang Q."/>
            <person name="Ding S."/>
            <person name="Wang X."/>
            <person name="Zhu J."/>
            <person name="Ruan X."/>
            <person name="Zhao L."/>
            <person name="Wei J."/>
            <person name="Que T."/>
            <person name="Du C."/>
            <person name="Cheng J."/>
            <person name="Dai P."/>
            <person name="Han X."/>
            <person name="Huang E."/>
            <person name="Gao Y."/>
            <person name="Liu J."/>
            <person name="Shao H."/>
            <person name="Ye R."/>
            <person name="Li L."/>
            <person name="Wei W."/>
            <person name="Wang X."/>
            <person name="Wang C."/>
            <person name="Yang T."/>
            <person name="Huo Q."/>
            <person name="Li W."/>
            <person name="Guo W."/>
            <person name="Chen H."/>
            <person name="Zhou L."/>
            <person name="Ni X."/>
            <person name="Tian J."/>
            <person name="Zhou Y."/>
            <person name="Sheng Y."/>
            <person name="Liu T."/>
            <person name="Pan Y."/>
            <person name="Xia L."/>
            <person name="Li J."/>
            <person name="Zhao F."/>
            <person name="Cao W."/>
        </authorList>
    </citation>
    <scope>NUCLEOTIDE SEQUENCE</scope>
    <source>
        <strain evidence="1">Hyas-2018</strain>
    </source>
</reference>
<protein>
    <submittedName>
        <fullName evidence="1">Uncharacterized protein</fullName>
    </submittedName>
</protein>
<keyword evidence="2" id="KW-1185">Reference proteome</keyword>